<gene>
    <name evidence="1" type="ORF">ACFSB2_23385</name>
</gene>
<dbReference type="RefSeq" id="WP_377945519.1">
    <property type="nucleotide sequence ID" value="NZ_JBHUCX010000095.1"/>
</dbReference>
<evidence type="ECO:0000313" key="2">
    <source>
        <dbReference type="Proteomes" id="UP001597079"/>
    </source>
</evidence>
<dbReference type="InterPro" id="IPR000836">
    <property type="entry name" value="PRTase_dom"/>
</dbReference>
<dbReference type="SUPFAM" id="SSF53271">
    <property type="entry name" value="PRTase-like"/>
    <property type="match status" value="1"/>
</dbReference>
<evidence type="ECO:0000313" key="1">
    <source>
        <dbReference type="EMBL" id="MFD1677609.1"/>
    </source>
</evidence>
<dbReference type="Gene3D" id="3.40.50.2020">
    <property type="match status" value="1"/>
</dbReference>
<dbReference type="Proteomes" id="UP001597079">
    <property type="component" value="Unassembled WGS sequence"/>
</dbReference>
<reference evidence="2" key="1">
    <citation type="journal article" date="2019" name="Int. J. Syst. Evol. Microbiol.">
        <title>The Global Catalogue of Microorganisms (GCM) 10K type strain sequencing project: providing services to taxonomists for standard genome sequencing and annotation.</title>
        <authorList>
            <consortium name="The Broad Institute Genomics Platform"/>
            <consortium name="The Broad Institute Genome Sequencing Center for Infectious Disease"/>
            <person name="Wu L."/>
            <person name="Ma J."/>
        </authorList>
    </citation>
    <scope>NUCLEOTIDE SEQUENCE [LARGE SCALE GENOMIC DNA]</scope>
    <source>
        <strain evidence="2">CGMCC 1.12286</strain>
    </source>
</reference>
<evidence type="ECO:0008006" key="3">
    <source>
        <dbReference type="Google" id="ProtNLM"/>
    </source>
</evidence>
<dbReference type="Gene3D" id="3.40.50.1000">
    <property type="entry name" value="HAD superfamily/HAD-like"/>
    <property type="match status" value="1"/>
</dbReference>
<proteinExistence type="predicted"/>
<dbReference type="CDD" id="cd06223">
    <property type="entry name" value="PRTases_typeI"/>
    <property type="match status" value="1"/>
</dbReference>
<dbReference type="InterPro" id="IPR023214">
    <property type="entry name" value="HAD_sf"/>
</dbReference>
<dbReference type="InterPro" id="IPR029057">
    <property type="entry name" value="PRTase-like"/>
</dbReference>
<dbReference type="EMBL" id="JBHUCX010000095">
    <property type="protein sequence ID" value="MFD1677609.1"/>
    <property type="molecule type" value="Genomic_DNA"/>
</dbReference>
<sequence length="306" mass="34678">MSMPKRKWARNVYLDYNSISLRLDALASQLRDAEFDALVIVLRGGSFAGIHIAFLTGLPIHFLRYHRPTETVEWVGEPPEGERVLVCEDSAGKGRTLVHCRDFVAASGYEVSTLVVCKMPLSAVTPDYCCFDWQDDDARVLFPWNRFRINGESIGDDQPDHAYERKAWDLDGVFLDDVEPHLYKSDLAAALSFRDNVPLAAFAPKPSSQDIVITSRPACDRERTEAWLRKYNIHIPLVMRDDGVESPSHESKARWKGARALELGFTHFVESHAEQAAYLAHLYPELRVIWWNQGNPLAIQAAPIDE</sequence>
<accession>A0ABW4JMG6</accession>
<comment type="caution">
    <text evidence="1">The sequence shown here is derived from an EMBL/GenBank/DDBJ whole genome shotgun (WGS) entry which is preliminary data.</text>
</comment>
<organism evidence="1 2">
    <name type="scientific">Alicyclobacillus fodiniaquatilis</name>
    <dbReference type="NCBI Taxonomy" id="1661150"/>
    <lineage>
        <taxon>Bacteria</taxon>
        <taxon>Bacillati</taxon>
        <taxon>Bacillota</taxon>
        <taxon>Bacilli</taxon>
        <taxon>Bacillales</taxon>
        <taxon>Alicyclobacillaceae</taxon>
        <taxon>Alicyclobacillus</taxon>
    </lineage>
</organism>
<protein>
    <recommendedName>
        <fullName evidence="3">Phosphoribosyltransferase</fullName>
    </recommendedName>
</protein>
<keyword evidence="2" id="KW-1185">Reference proteome</keyword>
<name>A0ABW4JMG6_9BACL</name>